<evidence type="ECO:0000256" key="12">
    <source>
        <dbReference type="ARBA" id="ARBA00023136"/>
    </source>
</evidence>
<evidence type="ECO:0000256" key="6">
    <source>
        <dbReference type="ARBA" id="ARBA00022692"/>
    </source>
</evidence>
<keyword evidence="7" id="KW-0732">Signal</keyword>
<dbReference type="OrthoDB" id="2020236at2759"/>
<dbReference type="InterPro" id="IPR009567">
    <property type="entry name" value="SARAF"/>
</dbReference>
<name>A0A2R6WQE3_MARPO</name>
<feature type="region of interest" description="Disordered" evidence="14">
    <location>
        <begin position="246"/>
        <end position="309"/>
    </location>
</feature>
<feature type="compositionally biased region" description="Polar residues" evidence="14">
    <location>
        <begin position="255"/>
        <end position="270"/>
    </location>
</feature>
<dbReference type="GO" id="GO:0005789">
    <property type="term" value="C:endoplasmic reticulum membrane"/>
    <property type="evidence" value="ECO:0007669"/>
    <property type="project" value="UniProtKB-SubCell"/>
</dbReference>
<dbReference type="EMBL" id="KZ772738">
    <property type="protein sequence ID" value="PTQ36082.1"/>
    <property type="molecule type" value="Genomic_DNA"/>
</dbReference>
<evidence type="ECO:0000313" key="15">
    <source>
        <dbReference type="EMBL" id="PTQ36082.1"/>
    </source>
</evidence>
<comment type="similarity">
    <text evidence="2">Belongs to the SARAF family.</text>
</comment>
<evidence type="ECO:0000256" key="13">
    <source>
        <dbReference type="ARBA" id="ARBA00031116"/>
    </source>
</evidence>
<evidence type="ECO:0000256" key="9">
    <source>
        <dbReference type="ARBA" id="ARBA00022837"/>
    </source>
</evidence>
<keyword evidence="12" id="KW-0472">Membrane</keyword>
<accession>A0A2R6WQE3</accession>
<keyword evidence="10" id="KW-1133">Transmembrane helix</keyword>
<sequence>MTNIMDCTFSRLQVFRQALFAAAFLWTGTPGVVARFTPYAKAVSLDTVPSLVFQKWKLTNYRRNEPIYQLKCVSGCEFEPDWVKCFNVNSPVDKGPAWRCQADLPSHLQFFTLEVICEGYESKNDKSILEGSCGLEYSLRHVAPPNPEPRGAKMASAEVSNPEGKSELQWGTCQWLILATVIYVCCYCLYQVVQTDLKEALISTHQKTTELSTTGRCGKCQSARASLSDTLKQRYHSDLQSWQFETPSECRKPNEQATSPHLRATSPTCNSRLRSSPPRTPRSPRGGFFKKLDRPSRCRKREEFDSPKA</sequence>
<evidence type="ECO:0000256" key="3">
    <source>
        <dbReference type="ARBA" id="ARBA00016584"/>
    </source>
</evidence>
<reference evidence="16" key="1">
    <citation type="journal article" date="2017" name="Cell">
        <title>Insights into land plant evolution garnered from the Marchantia polymorpha genome.</title>
        <authorList>
            <person name="Bowman J.L."/>
            <person name="Kohchi T."/>
            <person name="Yamato K.T."/>
            <person name="Jenkins J."/>
            <person name="Shu S."/>
            <person name="Ishizaki K."/>
            <person name="Yamaoka S."/>
            <person name="Nishihama R."/>
            <person name="Nakamura Y."/>
            <person name="Berger F."/>
            <person name="Adam C."/>
            <person name="Aki S.S."/>
            <person name="Althoff F."/>
            <person name="Araki T."/>
            <person name="Arteaga-Vazquez M.A."/>
            <person name="Balasubrmanian S."/>
            <person name="Barry K."/>
            <person name="Bauer D."/>
            <person name="Boehm C.R."/>
            <person name="Briginshaw L."/>
            <person name="Caballero-Perez J."/>
            <person name="Catarino B."/>
            <person name="Chen F."/>
            <person name="Chiyoda S."/>
            <person name="Chovatia M."/>
            <person name="Davies K.M."/>
            <person name="Delmans M."/>
            <person name="Demura T."/>
            <person name="Dierschke T."/>
            <person name="Dolan L."/>
            <person name="Dorantes-Acosta A.E."/>
            <person name="Eklund D.M."/>
            <person name="Florent S.N."/>
            <person name="Flores-Sandoval E."/>
            <person name="Fujiyama A."/>
            <person name="Fukuzawa H."/>
            <person name="Galik B."/>
            <person name="Grimanelli D."/>
            <person name="Grimwood J."/>
            <person name="Grossniklaus U."/>
            <person name="Hamada T."/>
            <person name="Haseloff J."/>
            <person name="Hetherington A.J."/>
            <person name="Higo A."/>
            <person name="Hirakawa Y."/>
            <person name="Hundley H.N."/>
            <person name="Ikeda Y."/>
            <person name="Inoue K."/>
            <person name="Inoue S.I."/>
            <person name="Ishida S."/>
            <person name="Jia Q."/>
            <person name="Kakita M."/>
            <person name="Kanazawa T."/>
            <person name="Kawai Y."/>
            <person name="Kawashima T."/>
            <person name="Kennedy M."/>
            <person name="Kinose K."/>
            <person name="Kinoshita T."/>
            <person name="Kohara Y."/>
            <person name="Koide E."/>
            <person name="Komatsu K."/>
            <person name="Kopischke S."/>
            <person name="Kubo M."/>
            <person name="Kyozuka J."/>
            <person name="Lagercrantz U."/>
            <person name="Lin S.S."/>
            <person name="Lindquist E."/>
            <person name="Lipzen A.M."/>
            <person name="Lu C.W."/>
            <person name="De Luna E."/>
            <person name="Martienssen R.A."/>
            <person name="Minamino N."/>
            <person name="Mizutani M."/>
            <person name="Mizutani M."/>
            <person name="Mochizuki N."/>
            <person name="Monte I."/>
            <person name="Mosher R."/>
            <person name="Nagasaki H."/>
            <person name="Nakagami H."/>
            <person name="Naramoto S."/>
            <person name="Nishitani K."/>
            <person name="Ohtani M."/>
            <person name="Okamoto T."/>
            <person name="Okumura M."/>
            <person name="Phillips J."/>
            <person name="Pollak B."/>
            <person name="Reinders A."/>
            <person name="Rovekamp M."/>
            <person name="Sano R."/>
            <person name="Sawa S."/>
            <person name="Schmid M.W."/>
            <person name="Shirakawa M."/>
            <person name="Solano R."/>
            <person name="Spunde A."/>
            <person name="Suetsugu N."/>
            <person name="Sugano S."/>
            <person name="Sugiyama A."/>
            <person name="Sun R."/>
            <person name="Suzuki Y."/>
            <person name="Takenaka M."/>
            <person name="Takezawa D."/>
            <person name="Tomogane H."/>
            <person name="Tsuzuki M."/>
            <person name="Ueda T."/>
            <person name="Umeda M."/>
            <person name="Ward J.M."/>
            <person name="Watanabe Y."/>
            <person name="Yazaki K."/>
            <person name="Yokoyama R."/>
            <person name="Yoshitake Y."/>
            <person name="Yotsui I."/>
            <person name="Zachgo S."/>
            <person name="Schmutz J."/>
        </authorList>
    </citation>
    <scope>NUCLEOTIDE SEQUENCE [LARGE SCALE GENOMIC DNA]</scope>
    <source>
        <strain evidence="16">Tak-1</strain>
    </source>
</reference>
<dbReference type="GO" id="GO:0006816">
    <property type="term" value="P:calcium ion transport"/>
    <property type="evidence" value="ECO:0007669"/>
    <property type="project" value="UniProtKB-KW"/>
</dbReference>
<dbReference type="Gramene" id="Mp4g01030.1">
    <property type="protein sequence ID" value="Mp4g01030.1.cds"/>
    <property type="gene ID" value="Mp4g01030"/>
</dbReference>
<feature type="compositionally biased region" description="Basic and acidic residues" evidence="14">
    <location>
        <begin position="290"/>
        <end position="309"/>
    </location>
</feature>
<keyword evidence="5" id="KW-0109">Calcium transport</keyword>
<organism evidence="15 16">
    <name type="scientific">Marchantia polymorpha</name>
    <name type="common">Common liverwort</name>
    <name type="synonym">Marchantia aquatica</name>
    <dbReference type="NCBI Taxonomy" id="3197"/>
    <lineage>
        <taxon>Eukaryota</taxon>
        <taxon>Viridiplantae</taxon>
        <taxon>Streptophyta</taxon>
        <taxon>Embryophyta</taxon>
        <taxon>Marchantiophyta</taxon>
        <taxon>Marchantiopsida</taxon>
        <taxon>Marchantiidae</taxon>
        <taxon>Marchantiales</taxon>
        <taxon>Marchantiaceae</taxon>
        <taxon>Marchantia</taxon>
    </lineage>
</organism>
<evidence type="ECO:0000256" key="1">
    <source>
        <dbReference type="ARBA" id="ARBA00004115"/>
    </source>
</evidence>
<evidence type="ECO:0000256" key="8">
    <source>
        <dbReference type="ARBA" id="ARBA00022824"/>
    </source>
</evidence>
<protein>
    <recommendedName>
        <fullName evidence="3">Store-operated calcium entry-associated regulatory factor</fullName>
    </recommendedName>
    <alternativeName>
        <fullName evidence="13">Transmembrane protein 66</fullName>
    </alternativeName>
</protein>
<evidence type="ECO:0000256" key="10">
    <source>
        <dbReference type="ARBA" id="ARBA00022989"/>
    </source>
</evidence>
<dbReference type="PANTHER" id="PTHR15929">
    <property type="entry name" value="STORE-OPERATED CALCIUM ENTRY-ASSOCIATED REGULATORY FACTOR"/>
    <property type="match status" value="1"/>
</dbReference>
<gene>
    <name evidence="15" type="ORF">MARPO_0066s0040</name>
</gene>
<keyword evidence="4" id="KW-0813">Transport</keyword>
<dbReference type="GO" id="GO:2001256">
    <property type="term" value="P:regulation of store-operated calcium entry"/>
    <property type="evidence" value="ECO:0007669"/>
    <property type="project" value="InterPro"/>
</dbReference>
<evidence type="ECO:0000256" key="11">
    <source>
        <dbReference type="ARBA" id="ARBA00023065"/>
    </source>
</evidence>
<evidence type="ECO:0000256" key="7">
    <source>
        <dbReference type="ARBA" id="ARBA00022729"/>
    </source>
</evidence>
<comment type="subcellular location">
    <subcellularLocation>
        <location evidence="1">Endoplasmic reticulum membrane</location>
        <topology evidence="1">Single-pass type I membrane protein</topology>
    </subcellularLocation>
</comment>
<evidence type="ECO:0000256" key="2">
    <source>
        <dbReference type="ARBA" id="ARBA00006833"/>
    </source>
</evidence>
<keyword evidence="11" id="KW-0406">Ion transport</keyword>
<dbReference type="AlphaFoldDB" id="A0A2R6WQE3"/>
<keyword evidence="16" id="KW-1185">Reference proteome</keyword>
<keyword evidence="6" id="KW-0812">Transmembrane</keyword>
<keyword evidence="9" id="KW-0106">Calcium</keyword>
<evidence type="ECO:0000313" key="16">
    <source>
        <dbReference type="Proteomes" id="UP000244005"/>
    </source>
</evidence>
<evidence type="ECO:0000256" key="14">
    <source>
        <dbReference type="SAM" id="MobiDB-lite"/>
    </source>
</evidence>
<dbReference type="Proteomes" id="UP000244005">
    <property type="component" value="Unassembled WGS sequence"/>
</dbReference>
<dbReference type="PANTHER" id="PTHR15929:SF0">
    <property type="entry name" value="STORE-OPERATED CALCIUM ENTRY-ASSOCIATED REGULATORY FACTOR"/>
    <property type="match status" value="1"/>
</dbReference>
<keyword evidence="8" id="KW-0256">Endoplasmic reticulum</keyword>
<dbReference type="Pfam" id="PF06682">
    <property type="entry name" value="SARAF"/>
    <property type="match status" value="1"/>
</dbReference>
<proteinExistence type="inferred from homology"/>
<evidence type="ECO:0000256" key="5">
    <source>
        <dbReference type="ARBA" id="ARBA00022568"/>
    </source>
</evidence>
<evidence type="ECO:0000256" key="4">
    <source>
        <dbReference type="ARBA" id="ARBA00022448"/>
    </source>
</evidence>